<evidence type="ECO:0000313" key="4">
    <source>
        <dbReference type="Proteomes" id="UP000315349"/>
    </source>
</evidence>
<dbReference type="PANTHER" id="PTHR34512:SF30">
    <property type="entry name" value="OUTER MEMBRANE PROTEIN ASSEMBLY FACTOR BAMB"/>
    <property type="match status" value="1"/>
</dbReference>
<keyword evidence="4" id="KW-1185">Reference proteome</keyword>
<dbReference type="RefSeq" id="WP_145295073.1">
    <property type="nucleotide sequence ID" value="NZ_CP036299.1"/>
</dbReference>
<dbReference type="KEGG" id="peh:Spb1_04400"/>
<gene>
    <name evidence="3" type="primary">bamB</name>
    <name evidence="3" type="ORF">Spb1_04400</name>
</gene>
<dbReference type="Proteomes" id="UP000315349">
    <property type="component" value="Chromosome"/>
</dbReference>
<dbReference type="InterPro" id="IPR018391">
    <property type="entry name" value="PQQ_b-propeller_rpt"/>
</dbReference>
<dbReference type="PANTHER" id="PTHR34512">
    <property type="entry name" value="CELL SURFACE PROTEIN"/>
    <property type="match status" value="1"/>
</dbReference>
<feature type="domain" description="Pyrrolo-quinoline quinone repeat" evidence="2">
    <location>
        <begin position="115"/>
        <end position="370"/>
    </location>
</feature>
<sequence length="442" mass="48646">MPTADSPDQRMPHTSRRKFISQLSWLGGCAVLSSTAAGFAAGQISAAEVDSSASDHWNQWRGPQRTGFATRSSTPDSLDESHLQTLWNVPFEPSYSGPLISGNAIYTTATVGKKTEHVYRLDRTTGKKIWEQSWEGAISVPFFAKANGDWIRGTPALAGSRLYVPGIRDLLVCLNAENGEILWKLDFVSKFNATLPTFGFVASPLVTEKMVFVQAGGAVCALDPEKGDLLWRSFEDGGGMNGSAFSSPFLAEIDGQTQLLIQSREKLAGLVPQTGEVLWQIPIPAFRGMNITTPVVWNGCVFTSSYGGGSFLMKPEQTSPGKWTVNEVWKNKVQGYMSTPIVSGDHAYLHLRNQRFACIDLKTGKEAWITQPFGKYWSLVAIGNRLLTLDETGELRLILMTPEKFEQISSRSLKDNSWAHLAVAGQEIAIRDLNGLTLYKWT</sequence>
<feature type="compositionally biased region" description="Polar residues" evidence="1">
    <location>
        <begin position="67"/>
        <end position="76"/>
    </location>
</feature>
<dbReference type="Pfam" id="PF13360">
    <property type="entry name" value="PQQ_2"/>
    <property type="match status" value="1"/>
</dbReference>
<name>A0A518GJ08_9PLAN</name>
<protein>
    <submittedName>
        <fullName evidence="3">Outer membrane protein assembly factor BamB</fullName>
    </submittedName>
</protein>
<evidence type="ECO:0000256" key="1">
    <source>
        <dbReference type="SAM" id="MobiDB-lite"/>
    </source>
</evidence>
<dbReference type="Gene3D" id="2.130.10.10">
    <property type="entry name" value="YVTN repeat-like/Quinoprotein amine dehydrogenase"/>
    <property type="match status" value="1"/>
</dbReference>
<organism evidence="3 4">
    <name type="scientific">Planctopirus ephydatiae</name>
    <dbReference type="NCBI Taxonomy" id="2528019"/>
    <lineage>
        <taxon>Bacteria</taxon>
        <taxon>Pseudomonadati</taxon>
        <taxon>Planctomycetota</taxon>
        <taxon>Planctomycetia</taxon>
        <taxon>Planctomycetales</taxon>
        <taxon>Planctomycetaceae</taxon>
        <taxon>Planctopirus</taxon>
    </lineage>
</organism>
<dbReference type="InterPro" id="IPR002372">
    <property type="entry name" value="PQQ_rpt_dom"/>
</dbReference>
<dbReference type="InterPro" id="IPR015943">
    <property type="entry name" value="WD40/YVTN_repeat-like_dom_sf"/>
</dbReference>
<reference evidence="3 4" key="1">
    <citation type="submission" date="2019-02" db="EMBL/GenBank/DDBJ databases">
        <title>Deep-cultivation of Planctomycetes and their phenomic and genomic characterization uncovers novel biology.</title>
        <authorList>
            <person name="Wiegand S."/>
            <person name="Jogler M."/>
            <person name="Boedeker C."/>
            <person name="Pinto D."/>
            <person name="Vollmers J."/>
            <person name="Rivas-Marin E."/>
            <person name="Kohn T."/>
            <person name="Peeters S.H."/>
            <person name="Heuer A."/>
            <person name="Rast P."/>
            <person name="Oberbeckmann S."/>
            <person name="Bunk B."/>
            <person name="Jeske O."/>
            <person name="Meyerdierks A."/>
            <person name="Storesund J.E."/>
            <person name="Kallscheuer N."/>
            <person name="Luecker S."/>
            <person name="Lage O.M."/>
            <person name="Pohl T."/>
            <person name="Merkel B.J."/>
            <person name="Hornburger P."/>
            <person name="Mueller R.-W."/>
            <person name="Bruemmer F."/>
            <person name="Labrenz M."/>
            <person name="Spormann A.M."/>
            <person name="Op den Camp H."/>
            <person name="Overmann J."/>
            <person name="Amann R."/>
            <person name="Jetten M.S.M."/>
            <person name="Mascher T."/>
            <person name="Medema M.H."/>
            <person name="Devos D.P."/>
            <person name="Kaster A.-K."/>
            <person name="Ovreas L."/>
            <person name="Rohde M."/>
            <person name="Galperin M.Y."/>
            <person name="Jogler C."/>
        </authorList>
    </citation>
    <scope>NUCLEOTIDE SEQUENCE [LARGE SCALE GENOMIC DNA]</scope>
    <source>
        <strain evidence="3 4">Spb1</strain>
    </source>
</reference>
<evidence type="ECO:0000259" key="2">
    <source>
        <dbReference type="Pfam" id="PF13360"/>
    </source>
</evidence>
<dbReference type="AlphaFoldDB" id="A0A518GJ08"/>
<dbReference type="SMART" id="SM00564">
    <property type="entry name" value="PQQ"/>
    <property type="match status" value="4"/>
</dbReference>
<proteinExistence type="predicted"/>
<dbReference type="InterPro" id="IPR011047">
    <property type="entry name" value="Quinoprotein_ADH-like_sf"/>
</dbReference>
<accession>A0A518GJ08</accession>
<feature type="region of interest" description="Disordered" evidence="1">
    <location>
        <begin position="55"/>
        <end position="77"/>
    </location>
</feature>
<dbReference type="EMBL" id="CP036299">
    <property type="protein sequence ID" value="QDV28577.1"/>
    <property type="molecule type" value="Genomic_DNA"/>
</dbReference>
<dbReference type="OrthoDB" id="246101at2"/>
<evidence type="ECO:0000313" key="3">
    <source>
        <dbReference type="EMBL" id="QDV28577.1"/>
    </source>
</evidence>
<dbReference type="SUPFAM" id="SSF50998">
    <property type="entry name" value="Quinoprotein alcohol dehydrogenase-like"/>
    <property type="match status" value="1"/>
</dbReference>